<name>G7K0P7_MEDTR</name>
<gene>
    <name evidence="2" type="ordered locus">MTR_5g098690</name>
    <name evidence="3" type="ORF">MtrunA17_Chr5g0448341</name>
</gene>
<reference evidence="3" key="5">
    <citation type="journal article" date="2018" name="Nat. Plants">
        <title>Whole-genome landscape of Medicago truncatula symbiotic genes.</title>
        <authorList>
            <person name="Pecrix Y."/>
            <person name="Gamas P."/>
            <person name="Carrere S."/>
        </authorList>
    </citation>
    <scope>NUCLEOTIDE SEQUENCE</scope>
    <source>
        <tissue evidence="3">Leaves</tissue>
    </source>
</reference>
<feature type="region of interest" description="Disordered" evidence="1">
    <location>
        <begin position="85"/>
        <end position="104"/>
    </location>
</feature>
<proteinExistence type="predicted"/>
<keyword evidence="5" id="KW-1185">Reference proteome</keyword>
<protein>
    <submittedName>
        <fullName evidence="2 4">Uncharacterized protein</fullName>
    </submittedName>
</protein>
<evidence type="ECO:0000313" key="3">
    <source>
        <dbReference type="EMBL" id="RHN58181.1"/>
    </source>
</evidence>
<evidence type="ECO:0000313" key="6">
    <source>
        <dbReference type="Proteomes" id="UP000265566"/>
    </source>
</evidence>
<reference evidence="6" key="4">
    <citation type="journal article" date="2018" name="Nat. Plants">
        <title>Whole-genome landscape of Medicago truncatula symbiotic genes.</title>
        <authorList>
            <person name="Pecrix Y."/>
            <person name="Staton S.E."/>
            <person name="Sallet E."/>
            <person name="Lelandais-Briere C."/>
            <person name="Moreau S."/>
            <person name="Carrere S."/>
            <person name="Blein T."/>
            <person name="Jardinaud M.F."/>
            <person name="Latrasse D."/>
            <person name="Zouine M."/>
            <person name="Zahm M."/>
            <person name="Kreplak J."/>
            <person name="Mayjonade B."/>
            <person name="Satge C."/>
            <person name="Perez M."/>
            <person name="Cauet S."/>
            <person name="Marande W."/>
            <person name="Chantry-Darmon C."/>
            <person name="Lopez-Roques C."/>
            <person name="Bouchez O."/>
            <person name="Berard A."/>
            <person name="Debelle F."/>
            <person name="Munos S."/>
            <person name="Bendahmane A."/>
            <person name="Berges H."/>
            <person name="Niebel A."/>
            <person name="Buitink J."/>
            <person name="Frugier F."/>
            <person name="Benhamed M."/>
            <person name="Crespi M."/>
            <person name="Gouzy J."/>
            <person name="Gamas P."/>
        </authorList>
    </citation>
    <scope>NUCLEOTIDE SEQUENCE [LARGE SCALE GENOMIC DNA]</scope>
    <source>
        <strain evidence="6">cv. Jemalong A17</strain>
    </source>
</reference>
<organism evidence="2 5">
    <name type="scientific">Medicago truncatula</name>
    <name type="common">Barrel medic</name>
    <name type="synonym">Medicago tribuloides</name>
    <dbReference type="NCBI Taxonomy" id="3880"/>
    <lineage>
        <taxon>Eukaryota</taxon>
        <taxon>Viridiplantae</taxon>
        <taxon>Streptophyta</taxon>
        <taxon>Embryophyta</taxon>
        <taxon>Tracheophyta</taxon>
        <taxon>Spermatophyta</taxon>
        <taxon>Magnoliopsida</taxon>
        <taxon>eudicotyledons</taxon>
        <taxon>Gunneridae</taxon>
        <taxon>Pentapetalae</taxon>
        <taxon>rosids</taxon>
        <taxon>fabids</taxon>
        <taxon>Fabales</taxon>
        <taxon>Fabaceae</taxon>
        <taxon>Papilionoideae</taxon>
        <taxon>50 kb inversion clade</taxon>
        <taxon>NPAAA clade</taxon>
        <taxon>Hologalegina</taxon>
        <taxon>IRL clade</taxon>
        <taxon>Trifolieae</taxon>
        <taxon>Medicago</taxon>
    </lineage>
</organism>
<dbReference type="HOGENOM" id="CLU_2254147_0_0_1"/>
<reference evidence="4" key="3">
    <citation type="submission" date="2015-04" db="UniProtKB">
        <authorList>
            <consortium name="EnsemblPlants"/>
        </authorList>
    </citation>
    <scope>IDENTIFICATION</scope>
    <source>
        <strain evidence="4">cv. Jemalong A17</strain>
    </source>
</reference>
<evidence type="ECO:0000313" key="2">
    <source>
        <dbReference type="EMBL" id="AET01032.1"/>
    </source>
</evidence>
<accession>G7K0P7</accession>
<dbReference type="Proteomes" id="UP000002051">
    <property type="component" value="Chromosome 5"/>
</dbReference>
<sequence length="104" mass="11809">MAAIQGEPEKRVRYRISCPEKEYNGPLPPGLLKYGPPEPQESFEGLSDEEICLKLGMKKSDLEKKRTDGPMSPWLVEVLKLTFVPPQPEESYEDTNDDEESPTK</sequence>
<dbReference type="AlphaFoldDB" id="G7K0P7"/>
<reference evidence="2 5" key="2">
    <citation type="journal article" date="2014" name="BMC Genomics">
        <title>An improved genome release (version Mt4.0) for the model legume Medicago truncatula.</title>
        <authorList>
            <person name="Tang H."/>
            <person name="Krishnakumar V."/>
            <person name="Bidwell S."/>
            <person name="Rosen B."/>
            <person name="Chan A."/>
            <person name="Zhou S."/>
            <person name="Gentzbittel L."/>
            <person name="Childs K.L."/>
            <person name="Yandell M."/>
            <person name="Gundlach H."/>
            <person name="Mayer K.F."/>
            <person name="Schwartz D.C."/>
            <person name="Town C.D."/>
        </authorList>
    </citation>
    <scope>GENOME REANNOTATION</scope>
    <source>
        <strain evidence="4 5">cv. Jemalong A17</strain>
    </source>
</reference>
<evidence type="ECO:0000313" key="4">
    <source>
        <dbReference type="EnsemblPlants" id="AET01032"/>
    </source>
</evidence>
<feature type="compositionally biased region" description="Acidic residues" evidence="1">
    <location>
        <begin position="90"/>
        <end position="104"/>
    </location>
</feature>
<feature type="region of interest" description="Disordered" evidence="1">
    <location>
        <begin position="25"/>
        <end position="44"/>
    </location>
</feature>
<dbReference type="PaxDb" id="3880-AET01032"/>
<evidence type="ECO:0000313" key="5">
    <source>
        <dbReference type="Proteomes" id="UP000002051"/>
    </source>
</evidence>
<dbReference type="Gramene" id="rna33798">
    <property type="protein sequence ID" value="RHN58181.1"/>
    <property type="gene ID" value="gene33798"/>
</dbReference>
<dbReference type="EMBL" id="PSQE01000005">
    <property type="protein sequence ID" value="RHN58181.1"/>
    <property type="molecule type" value="Genomic_DNA"/>
</dbReference>
<dbReference type="Proteomes" id="UP000265566">
    <property type="component" value="Chromosome 5"/>
</dbReference>
<evidence type="ECO:0000256" key="1">
    <source>
        <dbReference type="SAM" id="MobiDB-lite"/>
    </source>
</evidence>
<reference evidence="2 5" key="1">
    <citation type="journal article" date="2011" name="Nature">
        <title>The Medicago genome provides insight into the evolution of rhizobial symbioses.</title>
        <authorList>
            <person name="Young N.D."/>
            <person name="Debelle F."/>
            <person name="Oldroyd G.E."/>
            <person name="Geurts R."/>
            <person name="Cannon S.B."/>
            <person name="Udvardi M.K."/>
            <person name="Benedito V.A."/>
            <person name="Mayer K.F."/>
            <person name="Gouzy J."/>
            <person name="Schoof H."/>
            <person name="Van de Peer Y."/>
            <person name="Proost S."/>
            <person name="Cook D.R."/>
            <person name="Meyers B.C."/>
            <person name="Spannagl M."/>
            <person name="Cheung F."/>
            <person name="De Mita S."/>
            <person name="Krishnakumar V."/>
            <person name="Gundlach H."/>
            <person name="Zhou S."/>
            <person name="Mudge J."/>
            <person name="Bharti A.K."/>
            <person name="Murray J.D."/>
            <person name="Naoumkina M.A."/>
            <person name="Rosen B."/>
            <person name="Silverstein K.A."/>
            <person name="Tang H."/>
            <person name="Rombauts S."/>
            <person name="Zhao P.X."/>
            <person name="Zhou P."/>
            <person name="Barbe V."/>
            <person name="Bardou P."/>
            <person name="Bechner M."/>
            <person name="Bellec A."/>
            <person name="Berger A."/>
            <person name="Berges H."/>
            <person name="Bidwell S."/>
            <person name="Bisseling T."/>
            <person name="Choisne N."/>
            <person name="Couloux A."/>
            <person name="Denny R."/>
            <person name="Deshpande S."/>
            <person name="Dai X."/>
            <person name="Doyle J.J."/>
            <person name="Dudez A.M."/>
            <person name="Farmer A.D."/>
            <person name="Fouteau S."/>
            <person name="Franken C."/>
            <person name="Gibelin C."/>
            <person name="Gish J."/>
            <person name="Goldstein S."/>
            <person name="Gonzalez A.J."/>
            <person name="Green P.J."/>
            <person name="Hallab A."/>
            <person name="Hartog M."/>
            <person name="Hua A."/>
            <person name="Humphray S.J."/>
            <person name="Jeong D.H."/>
            <person name="Jing Y."/>
            <person name="Jocker A."/>
            <person name="Kenton S.M."/>
            <person name="Kim D.J."/>
            <person name="Klee K."/>
            <person name="Lai H."/>
            <person name="Lang C."/>
            <person name="Lin S."/>
            <person name="Macmil S.L."/>
            <person name="Magdelenat G."/>
            <person name="Matthews L."/>
            <person name="McCorrison J."/>
            <person name="Monaghan E.L."/>
            <person name="Mun J.H."/>
            <person name="Najar F.Z."/>
            <person name="Nicholson C."/>
            <person name="Noirot C."/>
            <person name="O'Bleness M."/>
            <person name="Paule C.R."/>
            <person name="Poulain J."/>
            <person name="Prion F."/>
            <person name="Qin B."/>
            <person name="Qu C."/>
            <person name="Retzel E.F."/>
            <person name="Riddle C."/>
            <person name="Sallet E."/>
            <person name="Samain S."/>
            <person name="Samson N."/>
            <person name="Sanders I."/>
            <person name="Saurat O."/>
            <person name="Scarpelli C."/>
            <person name="Schiex T."/>
            <person name="Segurens B."/>
            <person name="Severin A.J."/>
            <person name="Sherrier D.J."/>
            <person name="Shi R."/>
            <person name="Sims S."/>
            <person name="Singer S.R."/>
            <person name="Sinharoy S."/>
            <person name="Sterck L."/>
            <person name="Viollet A."/>
            <person name="Wang B.B."/>
            <person name="Wang K."/>
            <person name="Wang M."/>
            <person name="Wang X."/>
            <person name="Warfsmann J."/>
            <person name="Weissenbach J."/>
            <person name="White D.D."/>
            <person name="White J.D."/>
            <person name="Wiley G.B."/>
            <person name="Wincker P."/>
            <person name="Xing Y."/>
            <person name="Yang L."/>
            <person name="Yao Z."/>
            <person name="Ying F."/>
            <person name="Zhai J."/>
            <person name="Zhou L."/>
            <person name="Zuber A."/>
            <person name="Denarie J."/>
            <person name="Dixon R.A."/>
            <person name="May G.D."/>
            <person name="Schwartz D.C."/>
            <person name="Rogers J."/>
            <person name="Quetier F."/>
            <person name="Town C.D."/>
            <person name="Roe B.A."/>
        </authorList>
    </citation>
    <scope>NUCLEOTIDE SEQUENCE [LARGE SCALE GENOMIC DNA]</scope>
    <source>
        <strain evidence="2">A17</strain>
        <strain evidence="4 5">cv. Jemalong A17</strain>
    </source>
</reference>
<dbReference type="EMBL" id="CM001221">
    <property type="protein sequence ID" value="AET01032.1"/>
    <property type="molecule type" value="Genomic_DNA"/>
</dbReference>
<dbReference type="EnsemblPlants" id="AET01032">
    <property type="protein sequence ID" value="AET01032"/>
    <property type="gene ID" value="MTR_5g098690"/>
</dbReference>